<gene>
    <name evidence="4" type="ORF">BBOV_IV010520</name>
</gene>
<protein>
    <recommendedName>
        <fullName evidence="6">CDK5RAP3-like protein</fullName>
    </recommendedName>
</protein>
<evidence type="ECO:0000313" key="4">
    <source>
        <dbReference type="EMBL" id="EDO07405.1"/>
    </source>
</evidence>
<name>A7AS86_BABBO</name>
<dbReference type="AlphaFoldDB" id="A7AS86"/>
<comment type="caution">
    <text evidence="4">The sequence shown here is derived from an EMBL/GenBank/DDBJ whole genome shotgun (WGS) entry which is preliminary data.</text>
</comment>
<dbReference type="KEGG" id="bbo:BBOV_IV010520"/>
<keyword evidence="5" id="KW-1185">Reference proteome</keyword>
<dbReference type="OMA" id="CRLYEKN"/>
<dbReference type="STRING" id="5865.A7AS86"/>
<dbReference type="PANTHER" id="PTHR14894:SF0">
    <property type="entry name" value="CDK5 REGULATORY SUBUNIT-ASSOCIATED PROTEIN 3"/>
    <property type="match status" value="1"/>
</dbReference>
<dbReference type="InterPro" id="IPR008491">
    <property type="entry name" value="CDK5RAP3"/>
</dbReference>
<dbReference type="InParanoid" id="A7AS86"/>
<evidence type="ECO:0000256" key="1">
    <source>
        <dbReference type="ARBA" id="ARBA00007478"/>
    </source>
</evidence>
<dbReference type="Pfam" id="PF05600">
    <property type="entry name" value="CDK5RAP3"/>
    <property type="match status" value="2"/>
</dbReference>
<dbReference type="GO" id="GO:0012505">
    <property type="term" value="C:endomembrane system"/>
    <property type="evidence" value="ECO:0007669"/>
    <property type="project" value="TreeGrafter"/>
</dbReference>
<proteinExistence type="inferred from homology"/>
<dbReference type="VEuPathDB" id="PiroplasmaDB:BBOV_IV010520"/>
<evidence type="ECO:0008006" key="6">
    <source>
        <dbReference type="Google" id="ProtNLM"/>
    </source>
</evidence>
<reference evidence="5" key="3">
    <citation type="journal article" date="2021" name="Int. J. Parasitol.">
        <title>Comparative analysis of gene expression between Babesia bovis blood stages and kinetes allowed by improved genome annotation.</title>
        <authorList>
            <person name="Ueti M.W."/>
            <person name="Johnson W.C."/>
            <person name="Kappmeyer L.S."/>
            <person name="Herndon D.R."/>
            <person name="Mousel M.R."/>
            <person name="Reif K.E."/>
            <person name="Taus N.S."/>
            <person name="Ifeonu O.O."/>
            <person name="Silva J.C."/>
            <person name="Suarez C.E."/>
            <person name="Brayton K.A."/>
        </authorList>
    </citation>
    <scope>NUCLEOTIDE SEQUENCE [LARGE SCALE GENOMIC DNA]</scope>
</reference>
<feature type="region of interest" description="Disordered" evidence="3">
    <location>
        <begin position="260"/>
        <end position="290"/>
    </location>
</feature>
<organism evidence="4 5">
    <name type="scientific">Babesia bovis</name>
    <dbReference type="NCBI Taxonomy" id="5865"/>
    <lineage>
        <taxon>Eukaryota</taxon>
        <taxon>Sar</taxon>
        <taxon>Alveolata</taxon>
        <taxon>Apicomplexa</taxon>
        <taxon>Aconoidasida</taxon>
        <taxon>Piroplasmida</taxon>
        <taxon>Babesiidae</taxon>
        <taxon>Babesia</taxon>
    </lineage>
</organism>
<dbReference type="Proteomes" id="UP000002173">
    <property type="component" value="Unassembled WGS sequence"/>
</dbReference>
<dbReference type="GeneID" id="5479207"/>
<dbReference type="EMBL" id="AAXT01000002">
    <property type="protein sequence ID" value="EDO07405.1"/>
    <property type="molecule type" value="Genomic_DNA"/>
</dbReference>
<feature type="coiled-coil region" evidence="2">
    <location>
        <begin position="412"/>
        <end position="453"/>
    </location>
</feature>
<reference evidence="4 5" key="1">
    <citation type="journal article" date="2007" name="PLoS Pathog.">
        <title>Genome sequence of Babesia bovis and comparative analysis of apicomplexan hemoprotozoa.</title>
        <authorList>
            <person name="Brayton K.A."/>
            <person name="Lau A.O.T."/>
            <person name="Herndon D.R."/>
            <person name="Hannick L."/>
            <person name="Kappmeyer L.S."/>
            <person name="Berens S.J."/>
            <person name="Bidwell S.L."/>
            <person name="Brown W.C."/>
            <person name="Crabtree J."/>
            <person name="Fadrosh D."/>
            <person name="Feldblum T."/>
            <person name="Forberger H.A."/>
            <person name="Haas B.J."/>
            <person name="Howell J.M."/>
            <person name="Khouri H."/>
            <person name="Koo H."/>
            <person name="Mann D.J."/>
            <person name="Norimine J."/>
            <person name="Paulsen I.T."/>
            <person name="Radune D."/>
            <person name="Ren Q."/>
            <person name="Smith R.K. Jr."/>
            <person name="Suarez C.E."/>
            <person name="White O."/>
            <person name="Wortman J.R."/>
            <person name="Knowles D.P. Jr."/>
            <person name="McElwain T.F."/>
            <person name="Nene V.M."/>
        </authorList>
    </citation>
    <scope>NUCLEOTIDE SEQUENCE [LARGE SCALE GENOMIC DNA]</scope>
    <source>
        <strain evidence="4">T2Bo</strain>
    </source>
</reference>
<comment type="similarity">
    <text evidence="1">Belongs to the CDK5RAP3 family.</text>
</comment>
<dbReference type="PANTHER" id="PTHR14894">
    <property type="entry name" value="CDK5 REGULATORY SUBUNIT-ASSOCIATED PROTEIN 3"/>
    <property type="match status" value="1"/>
</dbReference>
<sequence length="468" mass="53684">MAPVELPYNQILNWVMARGKIPQDCNKRLLSLEQQCKGFFDKHTNLPDNVKQLQKQSNSNYTEWYGIISDVVEKLKATEEGEKVNFMGQYTYEPLYDANKILKEFHSHNIHLVSYYQLLLQQTTYNAPSIKKSAERVTKELVEYRNRKTTCLRRLKAGAVEISSKLASYNIDIEQYPFDIEFVPILKEKLIEAITRKNTELTIEKYKWTKELCEILCSELLPVFVAFVNMNEMNMLYDATTVMQTVKETAEHGMDVTVSNLNDGNSANDNYGQDGSSNINENNPDHNTQTNDSSHINIFNLKLGNASFRQKLLGELLELQTFVKTRIDELRNRSANANYIFSYVSEKVNSLVQQPLSKYEKCMDILNEAIELISGTAALRSISLLRNRSEVEKSANVDLDVFTRCCNNVTEQSSLTRRIESTEEALQKLNSELEEVRKIVKQTKSKLETIAAQIMGEKVTLFGEIDEI</sequence>
<evidence type="ECO:0000256" key="3">
    <source>
        <dbReference type="SAM" id="MobiDB-lite"/>
    </source>
</evidence>
<accession>A7AS86</accession>
<evidence type="ECO:0000313" key="5">
    <source>
        <dbReference type="Proteomes" id="UP000002173"/>
    </source>
</evidence>
<dbReference type="RefSeq" id="XP_001610973.1">
    <property type="nucleotide sequence ID" value="XM_001610923.1"/>
</dbReference>
<dbReference type="eggNOG" id="ENOG502SZWY">
    <property type="taxonomic scope" value="Eukaryota"/>
</dbReference>
<reference evidence="5" key="2">
    <citation type="journal article" date="2020" name="Data Brief">
        <title>Transcriptome dataset of Babesia bovis life stages within vertebrate and invertebrate hosts.</title>
        <authorList>
            <person name="Ueti M.W."/>
            <person name="Johnson W.C."/>
            <person name="Kappmeyer L.S."/>
            <person name="Herndon D.R."/>
            <person name="Mousel M.R."/>
            <person name="Reif K.E."/>
            <person name="Taus N.S."/>
            <person name="Ifeonu O.O."/>
            <person name="Silva J.C."/>
            <person name="Suarez C.E."/>
            <person name="Brayton K.A."/>
        </authorList>
    </citation>
    <scope>NUCLEOTIDE SEQUENCE [LARGE SCALE GENOMIC DNA]</scope>
</reference>
<evidence type="ECO:0000256" key="2">
    <source>
        <dbReference type="SAM" id="Coils"/>
    </source>
</evidence>
<keyword evidence="2" id="KW-0175">Coiled coil</keyword>
<dbReference type="GO" id="GO:0007346">
    <property type="term" value="P:regulation of mitotic cell cycle"/>
    <property type="evidence" value="ECO:0007669"/>
    <property type="project" value="TreeGrafter"/>
</dbReference>